<keyword evidence="2" id="KW-1185">Reference proteome</keyword>
<sequence>MLGPRLLGHRAGNVLSGSGDRCIFVEVILCRGLCMETVPEGLQVTQVLYDSSSLSDRLVCGALAALTLAPAELAAISTRSLLNCDKKFNTLEQVIILPQSLSSQQRQTE</sequence>
<name>A0AA88MUX5_TACVA</name>
<dbReference type="Proteomes" id="UP001187315">
    <property type="component" value="Unassembled WGS sequence"/>
</dbReference>
<evidence type="ECO:0000313" key="1">
    <source>
        <dbReference type="EMBL" id="KAK2845712.1"/>
    </source>
</evidence>
<accession>A0AA88MUX5</accession>
<comment type="caution">
    <text evidence="1">The sequence shown here is derived from an EMBL/GenBank/DDBJ whole genome shotgun (WGS) entry which is preliminary data.</text>
</comment>
<dbReference type="AlphaFoldDB" id="A0AA88MUX5"/>
<organism evidence="1 2">
    <name type="scientific">Tachysurus vachellii</name>
    <name type="common">Darkbarbel catfish</name>
    <name type="synonym">Pelteobagrus vachellii</name>
    <dbReference type="NCBI Taxonomy" id="175792"/>
    <lineage>
        <taxon>Eukaryota</taxon>
        <taxon>Metazoa</taxon>
        <taxon>Chordata</taxon>
        <taxon>Craniata</taxon>
        <taxon>Vertebrata</taxon>
        <taxon>Euteleostomi</taxon>
        <taxon>Actinopterygii</taxon>
        <taxon>Neopterygii</taxon>
        <taxon>Teleostei</taxon>
        <taxon>Ostariophysi</taxon>
        <taxon>Siluriformes</taxon>
        <taxon>Bagridae</taxon>
        <taxon>Tachysurus</taxon>
    </lineage>
</organism>
<dbReference type="EMBL" id="JAVHJS010000010">
    <property type="protein sequence ID" value="KAK2845712.1"/>
    <property type="molecule type" value="Genomic_DNA"/>
</dbReference>
<protein>
    <submittedName>
        <fullName evidence="1">Uncharacterized protein</fullName>
    </submittedName>
</protein>
<reference evidence="1" key="1">
    <citation type="submission" date="2023-08" db="EMBL/GenBank/DDBJ databases">
        <title>Pelteobagrus vachellii genome.</title>
        <authorList>
            <person name="Liu H."/>
        </authorList>
    </citation>
    <scope>NUCLEOTIDE SEQUENCE</scope>
    <source>
        <strain evidence="1">PRFRI_2022a</strain>
        <tissue evidence="1">Muscle</tissue>
    </source>
</reference>
<evidence type="ECO:0000313" key="2">
    <source>
        <dbReference type="Proteomes" id="UP001187315"/>
    </source>
</evidence>
<gene>
    <name evidence="1" type="ORF">Q7C36_010566</name>
</gene>
<proteinExistence type="predicted"/>